<dbReference type="InterPro" id="IPR001360">
    <property type="entry name" value="Glyco_hydro_1"/>
</dbReference>
<evidence type="ECO:0000313" key="5">
    <source>
        <dbReference type="EMBL" id="NMO15956.1"/>
    </source>
</evidence>
<dbReference type="PRINTS" id="PR00131">
    <property type="entry name" value="GLHYDRLASE1"/>
</dbReference>
<keyword evidence="3" id="KW-0326">Glycosidase</keyword>
<dbReference type="PANTHER" id="PTHR10353">
    <property type="entry name" value="GLYCOSYL HYDROLASE"/>
    <property type="match status" value="1"/>
</dbReference>
<sequence length="443" mass="50376">MSTHEQTFPADFTFGVATSAYQVEGGIENDWAEWERAGKLKEPEARCGRAVDHWNRYEEDYRLARAVGATAFRISLEWARIEPERGRFDGAALEAYRERLLKMKAQGLRPVVTLHHFTHPTWFHRETPWHQPASVDAFRRYARECAALLEGLDALVISFNEPMVLLLGGYLQGAIPPGIIDGPTTMRALENLVRSHAAAREELLSRLGRVELGISQNTLAFAPDRWWHPLDRALVRLSAQAYNHAFHEALATGKLRVTMPGVASTRADIPGARDSVEFIGVNYYTRAHLRFVPRAPFIEFKYRDTQGRGLTDIGWEDWPEGFLQSLREVKRYGRPVWITENGIDDRAGTRRPHYLHTHLQQVLAARASGVDVRGYLYWSLLDNFEWLEGWGPRFGLYHVDFDTLERRVTPACDYFRAVAISRKLVPPGSPTSPDLLSKNGTGT</sequence>
<dbReference type="Proteomes" id="UP000518300">
    <property type="component" value="Unassembled WGS sequence"/>
</dbReference>
<protein>
    <submittedName>
        <fullName evidence="5">Glycoside hydrolase family 1 protein</fullName>
    </submittedName>
</protein>
<dbReference type="InterPro" id="IPR033132">
    <property type="entry name" value="GH_1_N_CS"/>
</dbReference>
<dbReference type="PANTHER" id="PTHR10353:SF209">
    <property type="entry name" value="GALACTOLIPID GALACTOSYLTRANSFERASE SFR2, CHLOROPLASTIC"/>
    <property type="match status" value="1"/>
</dbReference>
<organism evidence="5 6">
    <name type="scientific">Pyxidicoccus fallax</name>
    <dbReference type="NCBI Taxonomy" id="394095"/>
    <lineage>
        <taxon>Bacteria</taxon>
        <taxon>Pseudomonadati</taxon>
        <taxon>Myxococcota</taxon>
        <taxon>Myxococcia</taxon>
        <taxon>Myxococcales</taxon>
        <taxon>Cystobacterineae</taxon>
        <taxon>Myxococcaceae</taxon>
        <taxon>Pyxidicoccus</taxon>
    </lineage>
</organism>
<evidence type="ECO:0000256" key="4">
    <source>
        <dbReference type="RuleBase" id="RU003690"/>
    </source>
</evidence>
<evidence type="ECO:0000256" key="3">
    <source>
        <dbReference type="ARBA" id="ARBA00023295"/>
    </source>
</evidence>
<dbReference type="SUPFAM" id="SSF51445">
    <property type="entry name" value="(Trans)glycosidases"/>
    <property type="match status" value="1"/>
</dbReference>
<dbReference type="PROSITE" id="PS00653">
    <property type="entry name" value="GLYCOSYL_HYDROL_F1_2"/>
    <property type="match status" value="1"/>
</dbReference>
<keyword evidence="2 5" id="KW-0378">Hydrolase</keyword>
<evidence type="ECO:0000256" key="2">
    <source>
        <dbReference type="ARBA" id="ARBA00022801"/>
    </source>
</evidence>
<gene>
    <name evidence="5" type="ORF">HG543_14000</name>
</gene>
<keyword evidence="6" id="KW-1185">Reference proteome</keyword>
<dbReference type="RefSeq" id="WP_169345239.1">
    <property type="nucleotide sequence ID" value="NZ_JABBJJ010000052.1"/>
</dbReference>
<dbReference type="Pfam" id="PF00232">
    <property type="entry name" value="Glyco_hydro_1"/>
    <property type="match status" value="1"/>
</dbReference>
<name>A0A848LBU5_9BACT</name>
<proteinExistence type="inferred from homology"/>
<dbReference type="EMBL" id="JABBJJ010000052">
    <property type="protein sequence ID" value="NMO15956.1"/>
    <property type="molecule type" value="Genomic_DNA"/>
</dbReference>
<evidence type="ECO:0000256" key="1">
    <source>
        <dbReference type="ARBA" id="ARBA00010838"/>
    </source>
</evidence>
<dbReference type="InterPro" id="IPR017853">
    <property type="entry name" value="GH"/>
</dbReference>
<accession>A0A848LBU5</accession>
<dbReference type="Gene3D" id="3.20.20.80">
    <property type="entry name" value="Glycosidases"/>
    <property type="match status" value="1"/>
</dbReference>
<dbReference type="AlphaFoldDB" id="A0A848LBU5"/>
<reference evidence="5 6" key="1">
    <citation type="submission" date="2020-04" db="EMBL/GenBank/DDBJ databases">
        <title>Draft genome of Pyxidicoccus fallax type strain.</title>
        <authorList>
            <person name="Whitworth D.E."/>
        </authorList>
    </citation>
    <scope>NUCLEOTIDE SEQUENCE [LARGE SCALE GENOMIC DNA]</scope>
    <source>
        <strain evidence="5 6">DSM 14698</strain>
    </source>
</reference>
<dbReference type="GO" id="GO:0005975">
    <property type="term" value="P:carbohydrate metabolic process"/>
    <property type="evidence" value="ECO:0007669"/>
    <property type="project" value="InterPro"/>
</dbReference>
<evidence type="ECO:0000313" key="6">
    <source>
        <dbReference type="Proteomes" id="UP000518300"/>
    </source>
</evidence>
<comment type="caution">
    <text evidence="5">The sequence shown here is derived from an EMBL/GenBank/DDBJ whole genome shotgun (WGS) entry which is preliminary data.</text>
</comment>
<dbReference type="GO" id="GO:0008422">
    <property type="term" value="F:beta-glucosidase activity"/>
    <property type="evidence" value="ECO:0007669"/>
    <property type="project" value="TreeGrafter"/>
</dbReference>
<comment type="similarity">
    <text evidence="1 4">Belongs to the glycosyl hydrolase 1 family.</text>
</comment>